<evidence type="ECO:0000313" key="2">
    <source>
        <dbReference type="EMBL" id="CAD8857106.1"/>
    </source>
</evidence>
<keyword evidence="1" id="KW-1133">Transmembrane helix</keyword>
<gene>
    <name evidence="2" type="ORF">NSCI0253_LOCUS31458</name>
</gene>
<organism evidence="2">
    <name type="scientific">Noctiluca scintillans</name>
    <name type="common">Sea sparkle</name>
    <name type="synonym">Red tide dinoflagellate</name>
    <dbReference type="NCBI Taxonomy" id="2966"/>
    <lineage>
        <taxon>Eukaryota</taxon>
        <taxon>Sar</taxon>
        <taxon>Alveolata</taxon>
        <taxon>Dinophyceae</taxon>
        <taxon>Noctilucales</taxon>
        <taxon>Noctilucaceae</taxon>
        <taxon>Noctiluca</taxon>
    </lineage>
</organism>
<name>A0A7S1AKD0_NOCSC</name>
<dbReference type="EMBL" id="HBFQ01044376">
    <property type="protein sequence ID" value="CAD8857106.1"/>
    <property type="molecule type" value="Transcribed_RNA"/>
</dbReference>
<dbReference type="AlphaFoldDB" id="A0A7S1AKD0"/>
<feature type="transmembrane region" description="Helical" evidence="1">
    <location>
        <begin position="76"/>
        <end position="100"/>
    </location>
</feature>
<protein>
    <submittedName>
        <fullName evidence="2">Uncharacterized protein</fullName>
    </submittedName>
</protein>
<reference evidence="2" key="1">
    <citation type="submission" date="2021-01" db="EMBL/GenBank/DDBJ databases">
        <authorList>
            <person name="Corre E."/>
            <person name="Pelletier E."/>
            <person name="Niang G."/>
            <person name="Scheremetjew M."/>
            <person name="Finn R."/>
            <person name="Kale V."/>
            <person name="Holt S."/>
            <person name="Cochrane G."/>
            <person name="Meng A."/>
            <person name="Brown T."/>
            <person name="Cohen L."/>
        </authorList>
    </citation>
    <scope>NUCLEOTIDE SEQUENCE</scope>
</reference>
<proteinExistence type="predicted"/>
<keyword evidence="1" id="KW-0812">Transmembrane</keyword>
<evidence type="ECO:0000256" key="1">
    <source>
        <dbReference type="SAM" id="Phobius"/>
    </source>
</evidence>
<keyword evidence="1" id="KW-0472">Membrane</keyword>
<feature type="transmembrane region" description="Helical" evidence="1">
    <location>
        <begin position="31"/>
        <end position="64"/>
    </location>
</feature>
<accession>A0A7S1AKD0</accession>
<sequence>MAVFFSGSVGLDGALLGGEGLPMSIQNKVPLWNMLMCLMVVLGGFSALLCDIVGVVTWLVLLLLTYFAVRRQFFSFMRLSNILGSLLCFNVAYYCVLLVVNVHRRLLNHHHPADRPYIEVVLKAPFFSHKEGWQFNLANFVRISSPMVSMLGLALVLFNEHHFMQYSEELNANLRGYAAASRSLASAGRLLERGYGATGLRAGAAESFTTPAYKLDT</sequence>